<evidence type="ECO:0000313" key="5">
    <source>
        <dbReference type="EMBL" id="KAF0759165.1"/>
    </source>
</evidence>
<feature type="non-terminal residue" evidence="5">
    <location>
        <position position="1"/>
    </location>
</feature>
<dbReference type="AlphaFoldDB" id="A0A6A5APQ3"/>
<feature type="domain" description="2-oxoacid dehydrogenase acyltransferase catalytic" evidence="4">
    <location>
        <begin position="1"/>
        <end position="78"/>
    </location>
</feature>
<dbReference type="InterPro" id="IPR023213">
    <property type="entry name" value="CAT-like_dom_sf"/>
</dbReference>
<dbReference type="Gene3D" id="3.30.559.10">
    <property type="entry name" value="Chloramphenicol acetyltransferase-like domain"/>
    <property type="match status" value="1"/>
</dbReference>
<dbReference type="EMBL" id="VJMI01009349">
    <property type="protein sequence ID" value="KAF0759165.1"/>
    <property type="molecule type" value="Genomic_DNA"/>
</dbReference>
<dbReference type="GO" id="GO:0005739">
    <property type="term" value="C:mitochondrion"/>
    <property type="evidence" value="ECO:0007669"/>
    <property type="project" value="TreeGrafter"/>
</dbReference>
<organism evidence="5 6">
    <name type="scientific">Aphanomyces astaci</name>
    <name type="common">Crayfish plague agent</name>
    <dbReference type="NCBI Taxonomy" id="112090"/>
    <lineage>
        <taxon>Eukaryota</taxon>
        <taxon>Sar</taxon>
        <taxon>Stramenopiles</taxon>
        <taxon>Oomycota</taxon>
        <taxon>Saprolegniomycetes</taxon>
        <taxon>Saprolegniales</taxon>
        <taxon>Verrucalvaceae</taxon>
        <taxon>Aphanomyces</taxon>
    </lineage>
</organism>
<dbReference type="InterPro" id="IPR050743">
    <property type="entry name" value="2-oxoacid_DH_E2_comp"/>
</dbReference>
<proteinExistence type="predicted"/>
<evidence type="ECO:0000259" key="4">
    <source>
        <dbReference type="Pfam" id="PF00198"/>
    </source>
</evidence>
<protein>
    <recommendedName>
        <fullName evidence="4">2-oxoacid dehydrogenase acyltransferase catalytic domain-containing protein</fullName>
    </recommendedName>
</protein>
<keyword evidence="3" id="KW-0012">Acyltransferase</keyword>
<reference evidence="5 6" key="1">
    <citation type="submission" date="2019-06" db="EMBL/GenBank/DDBJ databases">
        <title>Genomics analysis of Aphanomyces spp. identifies a new class of oomycete effector associated with host adaptation.</title>
        <authorList>
            <person name="Gaulin E."/>
        </authorList>
    </citation>
    <scope>NUCLEOTIDE SEQUENCE [LARGE SCALE GENOMIC DNA]</scope>
    <source>
        <strain evidence="5 6">E</strain>
    </source>
</reference>
<evidence type="ECO:0000256" key="1">
    <source>
        <dbReference type="ARBA" id="ARBA00001938"/>
    </source>
</evidence>
<gene>
    <name evidence="5" type="ORF">AaE_003741</name>
</gene>
<accession>A0A6A5APQ3</accession>
<comment type="cofactor">
    <cofactor evidence="1">
        <name>(R)-lipoate</name>
        <dbReference type="ChEBI" id="CHEBI:83088"/>
    </cofactor>
</comment>
<dbReference type="InterPro" id="IPR001078">
    <property type="entry name" value="2-oxoacid_DH_actylTfrase"/>
</dbReference>
<dbReference type="GO" id="GO:0016407">
    <property type="term" value="F:acetyltransferase activity"/>
    <property type="evidence" value="ECO:0007669"/>
    <property type="project" value="TreeGrafter"/>
</dbReference>
<evidence type="ECO:0000256" key="2">
    <source>
        <dbReference type="ARBA" id="ARBA00022679"/>
    </source>
</evidence>
<evidence type="ECO:0000313" key="6">
    <source>
        <dbReference type="Proteomes" id="UP000469452"/>
    </source>
</evidence>
<dbReference type="Pfam" id="PF00198">
    <property type="entry name" value="2-oxoacid_dh"/>
    <property type="match status" value="1"/>
</dbReference>
<dbReference type="VEuPathDB" id="FungiDB:H257_06179"/>
<dbReference type="SUPFAM" id="SSF52777">
    <property type="entry name" value="CoA-dependent acyltransferases"/>
    <property type="match status" value="1"/>
</dbReference>
<dbReference type="PANTHER" id="PTHR43178:SF5">
    <property type="entry name" value="LIPOAMIDE ACYLTRANSFERASE COMPONENT OF BRANCHED-CHAIN ALPHA-KETO ACID DEHYDROGENASE COMPLEX, MITOCHONDRIAL"/>
    <property type="match status" value="1"/>
</dbReference>
<sequence>IGSIGGTYMGPVIMVPQVAIGAIGKIQTLPRFNAAGTVVPVKVMNVSWSGDHRIIDGATMARFSTKWKHFLENPTAMLSELK</sequence>
<dbReference type="Proteomes" id="UP000469452">
    <property type="component" value="Unassembled WGS sequence"/>
</dbReference>
<dbReference type="GO" id="GO:0031405">
    <property type="term" value="F:lipoic acid binding"/>
    <property type="evidence" value="ECO:0007669"/>
    <property type="project" value="TreeGrafter"/>
</dbReference>
<keyword evidence="2" id="KW-0808">Transferase</keyword>
<comment type="caution">
    <text evidence="5">The sequence shown here is derived from an EMBL/GenBank/DDBJ whole genome shotgun (WGS) entry which is preliminary data.</text>
</comment>
<evidence type="ECO:0000256" key="3">
    <source>
        <dbReference type="ARBA" id="ARBA00023315"/>
    </source>
</evidence>
<dbReference type="PANTHER" id="PTHR43178">
    <property type="entry name" value="DIHYDROLIPOAMIDE ACETYLTRANSFERASE COMPONENT OF PYRUVATE DEHYDROGENASE COMPLEX"/>
    <property type="match status" value="1"/>
</dbReference>
<name>A0A6A5APQ3_APHAT</name>